<dbReference type="InterPro" id="IPR058533">
    <property type="entry name" value="Cation_efflux_TM"/>
</dbReference>
<keyword evidence="4 5" id="KW-0472">Membrane</keyword>
<dbReference type="EMBL" id="CAEZZE010000013">
    <property type="protein sequence ID" value="CAB4743664.1"/>
    <property type="molecule type" value="Genomic_DNA"/>
</dbReference>
<evidence type="ECO:0000256" key="5">
    <source>
        <dbReference type="SAM" id="Phobius"/>
    </source>
</evidence>
<evidence type="ECO:0000256" key="2">
    <source>
        <dbReference type="ARBA" id="ARBA00022692"/>
    </source>
</evidence>
<keyword evidence="2 5" id="KW-0812">Transmembrane</keyword>
<proteinExistence type="predicted"/>
<dbReference type="Pfam" id="PF01545">
    <property type="entry name" value="Cation_efflux"/>
    <property type="match status" value="1"/>
</dbReference>
<dbReference type="GO" id="GO:0008324">
    <property type="term" value="F:monoatomic cation transmembrane transporter activity"/>
    <property type="evidence" value="ECO:0007669"/>
    <property type="project" value="InterPro"/>
</dbReference>
<feature type="transmembrane region" description="Helical" evidence="5">
    <location>
        <begin position="140"/>
        <end position="157"/>
    </location>
</feature>
<comment type="subcellular location">
    <subcellularLocation>
        <location evidence="1">Membrane</location>
        <topology evidence="1">Multi-pass membrane protein</topology>
    </subcellularLocation>
</comment>
<dbReference type="InterPro" id="IPR027469">
    <property type="entry name" value="Cation_efflux_TMD_sf"/>
</dbReference>
<organism evidence="7">
    <name type="scientific">freshwater metagenome</name>
    <dbReference type="NCBI Taxonomy" id="449393"/>
    <lineage>
        <taxon>unclassified sequences</taxon>
        <taxon>metagenomes</taxon>
        <taxon>ecological metagenomes</taxon>
    </lineage>
</organism>
<evidence type="ECO:0000259" key="6">
    <source>
        <dbReference type="Pfam" id="PF01545"/>
    </source>
</evidence>
<feature type="transmembrane region" description="Helical" evidence="5">
    <location>
        <begin position="9"/>
        <end position="30"/>
    </location>
</feature>
<keyword evidence="3 5" id="KW-1133">Transmembrane helix</keyword>
<feature type="transmembrane region" description="Helical" evidence="5">
    <location>
        <begin position="42"/>
        <end position="61"/>
    </location>
</feature>
<evidence type="ECO:0000256" key="4">
    <source>
        <dbReference type="ARBA" id="ARBA00023136"/>
    </source>
</evidence>
<accession>A0A6J6TA08</accession>
<evidence type="ECO:0000256" key="3">
    <source>
        <dbReference type="ARBA" id="ARBA00022989"/>
    </source>
</evidence>
<reference evidence="7" key="1">
    <citation type="submission" date="2020-05" db="EMBL/GenBank/DDBJ databases">
        <authorList>
            <person name="Chiriac C."/>
            <person name="Salcher M."/>
            <person name="Ghai R."/>
            <person name="Kavagutti S V."/>
        </authorList>
    </citation>
    <scope>NUCLEOTIDE SEQUENCE</scope>
</reference>
<feature type="domain" description="Cation efflux protein transmembrane" evidence="6">
    <location>
        <begin position="11"/>
        <end position="183"/>
    </location>
</feature>
<dbReference type="GO" id="GO:0016020">
    <property type="term" value="C:membrane"/>
    <property type="evidence" value="ECO:0007669"/>
    <property type="project" value="UniProtKB-SubCell"/>
</dbReference>
<evidence type="ECO:0000256" key="1">
    <source>
        <dbReference type="ARBA" id="ARBA00004141"/>
    </source>
</evidence>
<feature type="transmembrane region" description="Helical" evidence="5">
    <location>
        <begin position="68"/>
        <end position="86"/>
    </location>
</feature>
<gene>
    <name evidence="7" type="ORF">UFOPK2827_00158</name>
</gene>
<evidence type="ECO:0000313" key="7">
    <source>
        <dbReference type="EMBL" id="CAB4743664.1"/>
    </source>
</evidence>
<feature type="transmembrane region" description="Helical" evidence="5">
    <location>
        <begin position="98"/>
        <end position="119"/>
    </location>
</feature>
<sequence>MNLTLRRTVALVAVLNLTYFAIEFTFAQIYGSLALLSDSLDFLEDASVNLLIFIAFSWSLLARKRLSYFLALILLVPGVVFVVEAVSRFNEPQVPNGAGMSAIGLGALLVNFYCAAILAKHKQEEGGLAKAAYLSARNDAAANVLIILAGALTLVWSSQIPDLVIGIAIFAMNFDAARQVLKSQQ</sequence>
<dbReference type="SUPFAM" id="SSF161111">
    <property type="entry name" value="Cation efflux protein transmembrane domain-like"/>
    <property type="match status" value="1"/>
</dbReference>
<dbReference type="Gene3D" id="1.20.1510.10">
    <property type="entry name" value="Cation efflux protein transmembrane domain"/>
    <property type="match status" value="1"/>
</dbReference>
<protein>
    <submittedName>
        <fullName evidence="7">Unannotated protein</fullName>
    </submittedName>
</protein>
<name>A0A6J6TA08_9ZZZZ</name>
<dbReference type="AlphaFoldDB" id="A0A6J6TA08"/>